<dbReference type="EMBL" id="BJZO01000003">
    <property type="protein sequence ID" value="GEO80037.1"/>
    <property type="molecule type" value="Genomic_DNA"/>
</dbReference>
<dbReference type="InterPro" id="IPR057240">
    <property type="entry name" value="ParB_dimer_C"/>
</dbReference>
<comment type="caution">
    <text evidence="7">The sequence shown here is derived from an EMBL/GenBank/DDBJ whole genome shotgun (WGS) entry which is preliminary data.</text>
</comment>
<name>A0A512H3L9_9PROT</name>
<dbReference type="SUPFAM" id="SSF110849">
    <property type="entry name" value="ParB/Sulfiredoxin"/>
    <property type="match status" value="1"/>
</dbReference>
<evidence type="ECO:0000313" key="7">
    <source>
        <dbReference type="EMBL" id="GEO80037.1"/>
    </source>
</evidence>
<keyword evidence="3" id="KW-0238">DNA-binding</keyword>
<evidence type="ECO:0000256" key="5">
    <source>
        <dbReference type="SAM" id="MobiDB-lite"/>
    </source>
</evidence>
<dbReference type="NCBIfam" id="TIGR00180">
    <property type="entry name" value="parB_part"/>
    <property type="match status" value="1"/>
</dbReference>
<keyword evidence="2" id="KW-0159">Chromosome partition</keyword>
<feature type="domain" description="ParB-like N-terminal" evidence="6">
    <location>
        <begin position="63"/>
        <end position="155"/>
    </location>
</feature>
<dbReference type="InterPro" id="IPR004437">
    <property type="entry name" value="ParB/RepB/Spo0J"/>
</dbReference>
<dbReference type="InterPro" id="IPR041468">
    <property type="entry name" value="HTH_ParB/Spo0J"/>
</dbReference>
<dbReference type="Pfam" id="PF17762">
    <property type="entry name" value="HTH_ParB"/>
    <property type="match status" value="1"/>
</dbReference>
<sequence length="346" mass="37207">MTTASSNDETASLFSDPVPPTGSASGSGPARKRGLGRGLSALLGGDEDVARLEAGEVAVKGVQTVPIGLLAPNPTQPRRVFDEEGIADLAESIRSKGILTPILVRPDPDGGEGYQIIAGERRWRAAQRAQIHDVPILVRSLSDKETLEVALVENLQRQDLSAIEEAEGYRRLMEDFSHTQEGLAQVLGKSRSHIANTLRLTSLPDEVKGMVQEGKLTAGHARALITCDHVVDLARRVVAQGLNVRQTEKLAQQAAAPKNRSARPAHEKDADTLALERDVSNALGLAVNIEIKGRGGRVSITYETLSQLDDLLYRLTHGGMDSTPEPTVEEDETAGLDELVTFDPDE</sequence>
<evidence type="ECO:0000256" key="2">
    <source>
        <dbReference type="ARBA" id="ARBA00022829"/>
    </source>
</evidence>
<dbReference type="FunFam" id="1.10.10.2830:FF:000001">
    <property type="entry name" value="Chromosome partitioning protein ParB"/>
    <property type="match status" value="1"/>
</dbReference>
<dbReference type="InterPro" id="IPR050336">
    <property type="entry name" value="Chromosome_partition/occlusion"/>
</dbReference>
<evidence type="ECO:0000259" key="6">
    <source>
        <dbReference type="SMART" id="SM00470"/>
    </source>
</evidence>
<dbReference type="InterPro" id="IPR003115">
    <property type="entry name" value="ParB_N"/>
</dbReference>
<evidence type="ECO:0000256" key="1">
    <source>
        <dbReference type="ARBA" id="ARBA00006295"/>
    </source>
</evidence>
<organism evidence="7 8">
    <name type="scientific">Pararhodospirillum oryzae</name>
    <dbReference type="NCBI Taxonomy" id="478448"/>
    <lineage>
        <taxon>Bacteria</taxon>
        <taxon>Pseudomonadati</taxon>
        <taxon>Pseudomonadota</taxon>
        <taxon>Alphaproteobacteria</taxon>
        <taxon>Rhodospirillales</taxon>
        <taxon>Rhodospirillaceae</taxon>
        <taxon>Pararhodospirillum</taxon>
    </lineage>
</organism>
<evidence type="ECO:0000313" key="8">
    <source>
        <dbReference type="Proteomes" id="UP000321567"/>
    </source>
</evidence>
<dbReference type="Gene3D" id="1.10.10.2830">
    <property type="match status" value="1"/>
</dbReference>
<dbReference type="GO" id="GO:0005694">
    <property type="term" value="C:chromosome"/>
    <property type="evidence" value="ECO:0007669"/>
    <property type="project" value="TreeGrafter"/>
</dbReference>
<dbReference type="Pfam" id="PF02195">
    <property type="entry name" value="ParB_N"/>
    <property type="match status" value="1"/>
</dbReference>
<comment type="similarity">
    <text evidence="1">Belongs to the ParB family.</text>
</comment>
<evidence type="ECO:0000256" key="4">
    <source>
        <dbReference type="ARBA" id="ARBA00025472"/>
    </source>
</evidence>
<dbReference type="Gene3D" id="3.90.1530.30">
    <property type="match status" value="1"/>
</dbReference>
<feature type="compositionally biased region" description="Polar residues" evidence="5">
    <location>
        <begin position="1"/>
        <end position="13"/>
    </location>
</feature>
<dbReference type="AlphaFoldDB" id="A0A512H3L9"/>
<dbReference type="GO" id="GO:0007059">
    <property type="term" value="P:chromosome segregation"/>
    <property type="evidence" value="ECO:0007669"/>
    <property type="project" value="UniProtKB-KW"/>
</dbReference>
<feature type="region of interest" description="Disordered" evidence="5">
    <location>
        <begin position="1"/>
        <end position="33"/>
    </location>
</feature>
<proteinExistence type="inferred from homology"/>
<gene>
    <name evidence="7" type="ORF">ROR02_01680</name>
</gene>
<dbReference type="FunFam" id="3.90.1530.30:FF:000001">
    <property type="entry name" value="Chromosome partitioning protein ParB"/>
    <property type="match status" value="1"/>
</dbReference>
<dbReference type="GO" id="GO:0003677">
    <property type="term" value="F:DNA binding"/>
    <property type="evidence" value="ECO:0007669"/>
    <property type="project" value="UniProtKB-KW"/>
</dbReference>
<comment type="function">
    <text evidence="4">Involved in chromosome partition. Localize to both poles of the predivisional cell following completion of DNA replication. Binds to the DNA origin of replication.</text>
</comment>
<dbReference type="PANTHER" id="PTHR33375">
    <property type="entry name" value="CHROMOSOME-PARTITIONING PROTEIN PARB-RELATED"/>
    <property type="match status" value="1"/>
</dbReference>
<dbReference type="OrthoDB" id="9802051at2"/>
<accession>A0A512H3L9</accession>
<dbReference type="GO" id="GO:0045881">
    <property type="term" value="P:positive regulation of sporulation resulting in formation of a cellular spore"/>
    <property type="evidence" value="ECO:0007669"/>
    <property type="project" value="TreeGrafter"/>
</dbReference>
<dbReference type="Pfam" id="PF23552">
    <property type="entry name" value="ParB_C"/>
    <property type="match status" value="1"/>
</dbReference>
<protein>
    <submittedName>
        <fullName evidence="7">Chromosome partitioning protein ParB</fullName>
    </submittedName>
</protein>
<dbReference type="Proteomes" id="UP000321567">
    <property type="component" value="Unassembled WGS sequence"/>
</dbReference>
<reference evidence="7 8" key="1">
    <citation type="submission" date="2019-07" db="EMBL/GenBank/DDBJ databases">
        <title>Whole genome shotgun sequence of Rhodospirillum oryzae NBRC 107573.</title>
        <authorList>
            <person name="Hosoyama A."/>
            <person name="Uohara A."/>
            <person name="Ohji S."/>
            <person name="Ichikawa N."/>
        </authorList>
    </citation>
    <scope>NUCLEOTIDE SEQUENCE [LARGE SCALE GENOMIC DNA]</scope>
    <source>
        <strain evidence="7 8">NBRC 107573</strain>
    </source>
</reference>
<dbReference type="PANTHER" id="PTHR33375:SF1">
    <property type="entry name" value="CHROMOSOME-PARTITIONING PROTEIN PARB-RELATED"/>
    <property type="match status" value="1"/>
</dbReference>
<dbReference type="CDD" id="cd16393">
    <property type="entry name" value="SPO0J_N"/>
    <property type="match status" value="1"/>
</dbReference>
<dbReference type="InterPro" id="IPR036086">
    <property type="entry name" value="ParB/Sulfiredoxin_sf"/>
</dbReference>
<evidence type="ECO:0000256" key="3">
    <source>
        <dbReference type="ARBA" id="ARBA00023125"/>
    </source>
</evidence>
<dbReference type="RefSeq" id="WP_147162111.1">
    <property type="nucleotide sequence ID" value="NZ_BJZO01000003.1"/>
</dbReference>
<feature type="region of interest" description="Disordered" evidence="5">
    <location>
        <begin position="319"/>
        <end position="346"/>
    </location>
</feature>
<dbReference type="SMART" id="SM00470">
    <property type="entry name" value="ParB"/>
    <property type="match status" value="1"/>
</dbReference>
<keyword evidence="8" id="KW-1185">Reference proteome</keyword>